<proteinExistence type="predicted"/>
<evidence type="ECO:0000313" key="2">
    <source>
        <dbReference type="EMBL" id="GAA2531735.1"/>
    </source>
</evidence>
<dbReference type="Pfam" id="PF13614">
    <property type="entry name" value="AAA_31"/>
    <property type="match status" value="1"/>
</dbReference>
<dbReference type="PANTHER" id="PTHR13696:SF52">
    <property type="entry name" value="PARA FAMILY PROTEIN CT_582"/>
    <property type="match status" value="1"/>
</dbReference>
<dbReference type="CDD" id="cd02042">
    <property type="entry name" value="ParAB_family"/>
    <property type="match status" value="1"/>
</dbReference>
<dbReference type="PANTHER" id="PTHR13696">
    <property type="entry name" value="P-LOOP CONTAINING NUCLEOSIDE TRIPHOSPHATE HYDROLASE"/>
    <property type="match status" value="1"/>
</dbReference>
<evidence type="ECO:0000313" key="3">
    <source>
        <dbReference type="Proteomes" id="UP001499978"/>
    </source>
</evidence>
<dbReference type="RefSeq" id="WP_344174314.1">
    <property type="nucleotide sequence ID" value="NZ_BAAARY010000028.1"/>
</dbReference>
<feature type="domain" description="AAA" evidence="1">
    <location>
        <begin position="5"/>
        <end position="177"/>
    </location>
</feature>
<dbReference type="SUPFAM" id="SSF52540">
    <property type="entry name" value="P-loop containing nucleoside triphosphate hydrolases"/>
    <property type="match status" value="1"/>
</dbReference>
<keyword evidence="3" id="KW-1185">Reference proteome</keyword>
<dbReference type="InterPro" id="IPR050678">
    <property type="entry name" value="DNA_Partitioning_ATPase"/>
</dbReference>
<dbReference type="InterPro" id="IPR027417">
    <property type="entry name" value="P-loop_NTPase"/>
</dbReference>
<dbReference type="EMBL" id="BAAARY010000028">
    <property type="protein sequence ID" value="GAA2531735.1"/>
    <property type="molecule type" value="Genomic_DNA"/>
</dbReference>
<name>A0ABN3NRP7_9ACTN</name>
<dbReference type="Proteomes" id="UP001499978">
    <property type="component" value="Unassembled WGS sequence"/>
</dbReference>
<dbReference type="InterPro" id="IPR025669">
    <property type="entry name" value="AAA_dom"/>
</dbReference>
<gene>
    <name evidence="2" type="ORF">GCM10010201_34040</name>
</gene>
<comment type="caution">
    <text evidence="2">The sequence shown here is derived from an EMBL/GenBank/DDBJ whole genome shotgun (WGS) entry which is preliminary data.</text>
</comment>
<protein>
    <submittedName>
        <fullName evidence="2">ParA family protein</fullName>
    </submittedName>
</protein>
<organism evidence="2 3">
    <name type="scientific">Pilimelia columellifera subsp. columellifera</name>
    <dbReference type="NCBI Taxonomy" id="706583"/>
    <lineage>
        <taxon>Bacteria</taxon>
        <taxon>Bacillati</taxon>
        <taxon>Actinomycetota</taxon>
        <taxon>Actinomycetes</taxon>
        <taxon>Micromonosporales</taxon>
        <taxon>Micromonosporaceae</taxon>
        <taxon>Pilimelia</taxon>
    </lineage>
</organism>
<sequence>MPYRVVIGNNKGGSGKTATTVNLAAALAEEGHRVLVVDMDPQANASRRLGRPFNPAEPVPTTAEVVKAGIDQEGVAAAAIAACGWSGDYAERIDLIPSRFDLENRVSEAGVIGAIGRLYTALAGVDDEYDVTLIDCPPSLGHLTQLGMAAATHALCTVEPEYDGVDGAVRFRDFIAKHGPSLRQPGASGELQMAGFVVTRVRGNITAHAYQIEGLPELFGELLWSPQVPERAAIKDAGDMPTSLRSLGTGPGREMAAVFTQLAKQLMTVPR</sequence>
<accession>A0ABN3NRP7</accession>
<dbReference type="Gene3D" id="3.40.50.300">
    <property type="entry name" value="P-loop containing nucleotide triphosphate hydrolases"/>
    <property type="match status" value="1"/>
</dbReference>
<evidence type="ECO:0000259" key="1">
    <source>
        <dbReference type="Pfam" id="PF13614"/>
    </source>
</evidence>
<reference evidence="2 3" key="1">
    <citation type="journal article" date="2019" name="Int. J. Syst. Evol. Microbiol.">
        <title>The Global Catalogue of Microorganisms (GCM) 10K type strain sequencing project: providing services to taxonomists for standard genome sequencing and annotation.</title>
        <authorList>
            <consortium name="The Broad Institute Genomics Platform"/>
            <consortium name="The Broad Institute Genome Sequencing Center for Infectious Disease"/>
            <person name="Wu L."/>
            <person name="Ma J."/>
        </authorList>
    </citation>
    <scope>NUCLEOTIDE SEQUENCE [LARGE SCALE GENOMIC DNA]</scope>
    <source>
        <strain evidence="2 3">JCM 3367</strain>
    </source>
</reference>